<evidence type="ECO:0000313" key="4">
    <source>
        <dbReference type="Proteomes" id="UP001500443"/>
    </source>
</evidence>
<keyword evidence="4" id="KW-1185">Reference proteome</keyword>
<organism evidence="3 4">
    <name type="scientific">Streptomyces synnematoformans</name>
    <dbReference type="NCBI Taxonomy" id="415721"/>
    <lineage>
        <taxon>Bacteria</taxon>
        <taxon>Bacillati</taxon>
        <taxon>Actinomycetota</taxon>
        <taxon>Actinomycetes</taxon>
        <taxon>Kitasatosporales</taxon>
        <taxon>Streptomycetaceae</taxon>
        <taxon>Streptomyces</taxon>
    </lineage>
</organism>
<gene>
    <name evidence="3" type="ORF">GCM10009802_59210</name>
</gene>
<dbReference type="EMBL" id="BAAAPF010000328">
    <property type="protein sequence ID" value="GAA1502219.1"/>
    <property type="molecule type" value="Genomic_DNA"/>
</dbReference>
<sequence>MTRRDPWAPSGHATPSELRSRALTAVERWDCADTLKDAATGRLEALQRDDVKGVAEHVIRYSDPLYVEAFRAFARDPETFAGDLEPEQRRVWASNREYARAALGTAGAVLPSPMDPAITLTNEGVTDPMRQLARVQVTNSKSHRFITSAGSTFSYDAELAEVSDDTFTESEITIETEKAQGYIEASLEVYADQPNFATEVARIIADGKARLDAEMFVKGTGATSPQGIFTELAGTASDIAAAGEALTPDDIYGLIESLPPRWRAAAAWQLEYSTVDAVHRMWNPTGTEPPLLEGGQLLRRPYHENSEFDAYSAVDDTAAGTNRLMVVGDWSQFAIVDRAGTSVHYIPPGVIRGANGRPDGRVGWYCTWRSGSGVLVPNAFRMLTLTTAV</sequence>
<dbReference type="NCBIfam" id="TIGR01554">
    <property type="entry name" value="major_cap_HK97"/>
    <property type="match status" value="1"/>
</dbReference>
<name>A0ABP4KJL7_9ACTN</name>
<evidence type="ECO:0000256" key="1">
    <source>
        <dbReference type="ARBA" id="ARBA00004328"/>
    </source>
</evidence>
<accession>A0ABP4KJL7</accession>
<dbReference type="Proteomes" id="UP001500443">
    <property type="component" value="Unassembled WGS sequence"/>
</dbReference>
<feature type="domain" description="Phage capsid-like C-terminal" evidence="2">
    <location>
        <begin position="107"/>
        <end position="384"/>
    </location>
</feature>
<dbReference type="Pfam" id="PF05065">
    <property type="entry name" value="Phage_capsid"/>
    <property type="match status" value="1"/>
</dbReference>
<protein>
    <recommendedName>
        <fullName evidence="2">Phage capsid-like C-terminal domain-containing protein</fullName>
    </recommendedName>
</protein>
<dbReference type="SUPFAM" id="SSF56563">
    <property type="entry name" value="Major capsid protein gp5"/>
    <property type="match status" value="1"/>
</dbReference>
<comment type="caution">
    <text evidence="3">The sequence shown here is derived from an EMBL/GenBank/DDBJ whole genome shotgun (WGS) entry which is preliminary data.</text>
</comment>
<dbReference type="InterPro" id="IPR024455">
    <property type="entry name" value="Phage_capsid"/>
</dbReference>
<comment type="subcellular location">
    <subcellularLocation>
        <location evidence="1">Virion</location>
    </subcellularLocation>
</comment>
<evidence type="ECO:0000259" key="2">
    <source>
        <dbReference type="Pfam" id="PF05065"/>
    </source>
</evidence>
<evidence type="ECO:0000313" key="3">
    <source>
        <dbReference type="EMBL" id="GAA1502219.1"/>
    </source>
</evidence>
<reference evidence="4" key="1">
    <citation type="journal article" date="2019" name="Int. J. Syst. Evol. Microbiol.">
        <title>The Global Catalogue of Microorganisms (GCM) 10K type strain sequencing project: providing services to taxonomists for standard genome sequencing and annotation.</title>
        <authorList>
            <consortium name="The Broad Institute Genomics Platform"/>
            <consortium name="The Broad Institute Genome Sequencing Center for Infectious Disease"/>
            <person name="Wu L."/>
            <person name="Ma J."/>
        </authorList>
    </citation>
    <scope>NUCLEOTIDE SEQUENCE [LARGE SCALE GENOMIC DNA]</scope>
    <source>
        <strain evidence="4">JCM 15481</strain>
    </source>
</reference>
<proteinExistence type="predicted"/>
<dbReference type="InterPro" id="IPR054612">
    <property type="entry name" value="Phage_capsid-like_C"/>
</dbReference>